<dbReference type="Gene3D" id="2.40.33.10">
    <property type="entry name" value="PK beta-barrel domain-like"/>
    <property type="match status" value="1"/>
</dbReference>
<dbReference type="InterPro" id="IPR011037">
    <property type="entry name" value="Pyrv_Knase-like_insert_dom_sf"/>
</dbReference>
<evidence type="ECO:0000313" key="16">
    <source>
        <dbReference type="EMBL" id="AAX50595.1"/>
    </source>
</evidence>
<evidence type="ECO:0000256" key="1">
    <source>
        <dbReference type="ARBA" id="ARBA00004997"/>
    </source>
</evidence>
<dbReference type="RefSeq" id="WP_011324686.1">
    <property type="nucleotide sequence ID" value="NC_007429.1"/>
</dbReference>
<keyword evidence="9 13" id="KW-0460">Magnesium</keyword>
<evidence type="ECO:0000256" key="3">
    <source>
        <dbReference type="ARBA" id="ARBA00012142"/>
    </source>
</evidence>
<dbReference type="InterPro" id="IPR001697">
    <property type="entry name" value="Pyr_Knase"/>
</dbReference>
<feature type="domain" description="Pyruvate kinase barrel" evidence="14">
    <location>
        <begin position="3"/>
        <end position="324"/>
    </location>
</feature>
<evidence type="ECO:0000256" key="13">
    <source>
        <dbReference type="RuleBase" id="RU000504"/>
    </source>
</evidence>
<evidence type="ECO:0000256" key="6">
    <source>
        <dbReference type="ARBA" id="ARBA00022741"/>
    </source>
</evidence>
<keyword evidence="8" id="KW-0067">ATP-binding</keyword>
<keyword evidence="10 13" id="KW-0324">Glycolysis</keyword>
<evidence type="ECO:0000256" key="2">
    <source>
        <dbReference type="ARBA" id="ARBA00008663"/>
    </source>
</evidence>
<dbReference type="Pfam" id="PF00224">
    <property type="entry name" value="PK"/>
    <property type="match status" value="1"/>
</dbReference>
<dbReference type="Proteomes" id="UP000002532">
    <property type="component" value="Chromosome"/>
</dbReference>
<dbReference type="InterPro" id="IPR040442">
    <property type="entry name" value="Pyrv_kinase-like_dom_sf"/>
</dbReference>
<dbReference type="NCBIfam" id="NF004491">
    <property type="entry name" value="PRK05826.1"/>
    <property type="match status" value="1"/>
</dbReference>
<accession>A0A0H2X0V7</accession>
<evidence type="ECO:0000259" key="14">
    <source>
        <dbReference type="Pfam" id="PF00224"/>
    </source>
</evidence>
<dbReference type="InterPro" id="IPR015795">
    <property type="entry name" value="Pyrv_Knase_C"/>
</dbReference>
<protein>
    <recommendedName>
        <fullName evidence="3 12">Pyruvate kinase</fullName>
        <ecNumber evidence="3 12">2.7.1.40</ecNumber>
    </recommendedName>
</protein>
<keyword evidence="7 13" id="KW-0418">Kinase</keyword>
<evidence type="ECO:0000256" key="9">
    <source>
        <dbReference type="ARBA" id="ARBA00022842"/>
    </source>
</evidence>
<dbReference type="GO" id="GO:0016301">
    <property type="term" value="F:kinase activity"/>
    <property type="evidence" value="ECO:0007669"/>
    <property type="project" value="UniProtKB-KW"/>
</dbReference>
<dbReference type="AlphaFoldDB" id="A0A0H2X0V7"/>
<comment type="pathway">
    <text evidence="1 13">Carbohydrate degradation; glycolysis; pyruvate from D-glyceraldehyde 3-phosphate: step 5/5.</text>
</comment>
<dbReference type="PANTHER" id="PTHR11817">
    <property type="entry name" value="PYRUVATE KINASE"/>
    <property type="match status" value="1"/>
</dbReference>
<feature type="domain" description="Pyruvate kinase C-terminal" evidence="15">
    <location>
        <begin position="360"/>
        <end position="465"/>
    </location>
</feature>
<keyword evidence="11 16" id="KW-0670">Pyruvate</keyword>
<dbReference type="NCBIfam" id="TIGR01064">
    <property type="entry name" value="pyruv_kin"/>
    <property type="match status" value="1"/>
</dbReference>
<gene>
    <name evidence="16" type="primary">pykF</name>
    <name evidence="16" type="ordered locus">CTA_0360</name>
</gene>
<evidence type="ECO:0000256" key="10">
    <source>
        <dbReference type="ARBA" id="ARBA00023152"/>
    </source>
</evidence>
<evidence type="ECO:0000259" key="15">
    <source>
        <dbReference type="Pfam" id="PF02887"/>
    </source>
</evidence>
<evidence type="ECO:0000256" key="5">
    <source>
        <dbReference type="ARBA" id="ARBA00022723"/>
    </source>
</evidence>
<dbReference type="Gene3D" id="3.20.20.60">
    <property type="entry name" value="Phosphoenolpyruvate-binding domains"/>
    <property type="match status" value="1"/>
</dbReference>
<evidence type="ECO:0000313" key="17">
    <source>
        <dbReference type="Proteomes" id="UP000002532"/>
    </source>
</evidence>
<dbReference type="Gene3D" id="3.40.1380.20">
    <property type="entry name" value="Pyruvate kinase, C-terminal domain"/>
    <property type="match status" value="1"/>
</dbReference>
<dbReference type="HOGENOM" id="CLU_015439_0_2_0"/>
<dbReference type="UniPathway" id="UPA00109">
    <property type="reaction ID" value="UER00188"/>
</dbReference>
<proteinExistence type="inferred from homology"/>
<keyword evidence="6" id="KW-0547">Nucleotide-binding</keyword>
<dbReference type="InterPro" id="IPR015813">
    <property type="entry name" value="Pyrv/PenolPyrv_kinase-like_dom"/>
</dbReference>
<dbReference type="EC" id="2.7.1.40" evidence="3 12"/>
<dbReference type="InterPro" id="IPR036918">
    <property type="entry name" value="Pyrv_Knase_C_sf"/>
</dbReference>
<evidence type="ECO:0000256" key="7">
    <source>
        <dbReference type="ARBA" id="ARBA00022777"/>
    </source>
</evidence>
<dbReference type="SUPFAM" id="SSF52935">
    <property type="entry name" value="PK C-terminal domain-like"/>
    <property type="match status" value="1"/>
</dbReference>
<organism evidence="16 17">
    <name type="scientific">Chlamydia trachomatis serovar A (strain ATCC VR-571B / DSM 19440 / HAR-13)</name>
    <dbReference type="NCBI Taxonomy" id="315277"/>
    <lineage>
        <taxon>Bacteria</taxon>
        <taxon>Pseudomonadati</taxon>
        <taxon>Chlamydiota</taxon>
        <taxon>Chlamydiia</taxon>
        <taxon>Chlamydiales</taxon>
        <taxon>Chlamydiaceae</taxon>
        <taxon>Chlamydia/Chlamydophila group</taxon>
        <taxon>Chlamydia</taxon>
    </lineage>
</organism>
<keyword evidence="5" id="KW-0479">Metal-binding</keyword>
<dbReference type="GO" id="GO:0004743">
    <property type="term" value="F:pyruvate kinase activity"/>
    <property type="evidence" value="ECO:0007669"/>
    <property type="project" value="UniProtKB-UniRule"/>
</dbReference>
<comment type="similarity">
    <text evidence="2 13">Belongs to the pyruvate kinase family.</text>
</comment>
<name>A0A0H2X0V7_CHLTA</name>
<dbReference type="Pfam" id="PF02887">
    <property type="entry name" value="PK_C"/>
    <property type="match status" value="1"/>
</dbReference>
<dbReference type="GO" id="GO:0005524">
    <property type="term" value="F:ATP binding"/>
    <property type="evidence" value="ECO:0007669"/>
    <property type="project" value="UniProtKB-KW"/>
</dbReference>
<dbReference type="EMBL" id="CP000051">
    <property type="protein sequence ID" value="AAX50595.1"/>
    <property type="molecule type" value="Genomic_DNA"/>
</dbReference>
<evidence type="ECO:0000256" key="12">
    <source>
        <dbReference type="NCBIfam" id="TIGR01064"/>
    </source>
</evidence>
<dbReference type="SUPFAM" id="SSF51621">
    <property type="entry name" value="Phosphoenolpyruvate/pyruvate domain"/>
    <property type="match status" value="1"/>
</dbReference>
<dbReference type="KEGG" id="cta:CTA_0360"/>
<evidence type="ECO:0000256" key="4">
    <source>
        <dbReference type="ARBA" id="ARBA00022679"/>
    </source>
</evidence>
<evidence type="ECO:0000256" key="8">
    <source>
        <dbReference type="ARBA" id="ARBA00022840"/>
    </source>
</evidence>
<evidence type="ECO:0000256" key="11">
    <source>
        <dbReference type="ARBA" id="ARBA00023317"/>
    </source>
</evidence>
<dbReference type="PRINTS" id="PR01050">
    <property type="entry name" value="PYRUVTKNASE"/>
</dbReference>
<comment type="catalytic activity">
    <reaction evidence="13">
        <text>pyruvate + ATP = phosphoenolpyruvate + ADP + H(+)</text>
        <dbReference type="Rhea" id="RHEA:18157"/>
        <dbReference type="ChEBI" id="CHEBI:15361"/>
        <dbReference type="ChEBI" id="CHEBI:15378"/>
        <dbReference type="ChEBI" id="CHEBI:30616"/>
        <dbReference type="ChEBI" id="CHEBI:58702"/>
        <dbReference type="ChEBI" id="CHEBI:456216"/>
        <dbReference type="EC" id="2.7.1.40"/>
    </reaction>
</comment>
<dbReference type="NCBIfam" id="NF004978">
    <property type="entry name" value="PRK06354.1"/>
    <property type="match status" value="1"/>
</dbReference>
<sequence>MIARTKIICTIGPATNTPEMLEKLLDAGMNVARLNFSHGTHESHGRTIAILKELREKRQVPLAIMLDTKGPEIRLGQVESPIKVQPGDRLTLVSKEILGSKESGVTLYPSCVFPYVRERTPVLIDDGYIQAVVVNAQEHMVEIEFQNSGEIKSNKSLSIKDIDVALPFMTEKDIADLKFGVEQELDLIAASFVRCNEDIDSMRKVLESFGRPNMPIIAKIENHLGVQNFQEIARAADGIMIARGDLGIELSIVEVPGLQKFIARASRETGRFCITATQMLESMIRNPLPTRAEVSDVANAIYDGTSAVMLSGETALGAHPVHAVKTMRSIIQETEKTFDYHAFFQLNDKNSALKVSPYLEAIGFSGIQIAEKASAKAIIVYTQTGGSPMFLSKYRPYLPIIAVTPNRNVYYRLAVEWGVYPMLTLESNHTVWRHQACVYGVEKGILSNYDKILVFSRGAGMQDTNNLTLTTVHDVLSPSLDEIVP</sequence>
<keyword evidence="4 13" id="KW-0808">Transferase</keyword>
<reference evidence="16 17" key="1">
    <citation type="journal article" date="2005" name="Infect. Immun.">
        <title>Comparative genomic analysis of Chlamydia trachomatis oculotropic and genitotropic strains.</title>
        <authorList>
            <person name="Carlson J.H."/>
            <person name="Porcella S.F."/>
            <person name="McClarty G."/>
            <person name="Caldwell H.D."/>
        </authorList>
    </citation>
    <scope>NUCLEOTIDE SEQUENCE [LARGE SCALE GENOMIC DNA]</scope>
    <source>
        <strain evidence="17">ATCC VR-571B / DSM 19440 / HAR-13</strain>
    </source>
</reference>
<dbReference type="GO" id="GO:0000287">
    <property type="term" value="F:magnesium ion binding"/>
    <property type="evidence" value="ECO:0007669"/>
    <property type="project" value="UniProtKB-UniRule"/>
</dbReference>
<dbReference type="InterPro" id="IPR015793">
    <property type="entry name" value="Pyrv_Knase_brl"/>
</dbReference>
<dbReference type="GO" id="GO:0030955">
    <property type="term" value="F:potassium ion binding"/>
    <property type="evidence" value="ECO:0007669"/>
    <property type="project" value="UniProtKB-UniRule"/>
</dbReference>
<keyword evidence="17" id="KW-1185">Reference proteome</keyword>
<dbReference type="InterPro" id="IPR015806">
    <property type="entry name" value="Pyrv_Knase_insert_dom_sf"/>
</dbReference>
<dbReference type="SUPFAM" id="SSF50800">
    <property type="entry name" value="PK beta-barrel domain-like"/>
    <property type="match status" value="1"/>
</dbReference>